<keyword evidence="2" id="KW-1185">Reference proteome</keyword>
<accession>A0A4S5BJS8</accession>
<dbReference type="EMBL" id="SSWX01000031">
    <property type="protein sequence ID" value="THJ30901.1"/>
    <property type="molecule type" value="Genomic_DNA"/>
</dbReference>
<evidence type="ECO:0000313" key="1">
    <source>
        <dbReference type="EMBL" id="THJ30901.1"/>
    </source>
</evidence>
<dbReference type="Proteomes" id="UP000306236">
    <property type="component" value="Unassembled WGS sequence"/>
</dbReference>
<dbReference type="AlphaFoldDB" id="A0A4S5BJS8"/>
<proteinExistence type="predicted"/>
<reference evidence="1 2" key="1">
    <citation type="submission" date="2019-04" db="EMBL/GenBank/DDBJ databases">
        <title>Lampropedia sp YIM MLB12 draf genome.</title>
        <authorList>
            <person name="Wang Y.-X."/>
        </authorList>
    </citation>
    <scope>NUCLEOTIDE SEQUENCE [LARGE SCALE GENOMIC DNA]</scope>
    <source>
        <strain evidence="1 2">YIM MLB12</strain>
    </source>
</reference>
<dbReference type="OrthoDB" id="797566at2"/>
<name>A0A4S5BJS8_9BURK</name>
<dbReference type="Gene3D" id="3.40.109.10">
    <property type="entry name" value="NADH Oxidase"/>
    <property type="match status" value="1"/>
</dbReference>
<sequence>MRIAATRQTFHVETAAAATSMSSRWTLSDMAVELPEPKPKIPVEPYKPFSWPGGPTFSLGQFAIKETVDLHQLVLERQSRRTFSPLPLEKLEGLLSICCRTYSWSTSDLGFEQQFRGVPSAGAIHPIHVLVQRYRHSGWERYDPINHSLVEIPGSHDLASAARVAADAIVASGDATLIALVAEPGKTAAKYYFPESLIWRDAGIIIGALAWSAEALSLNICPLGATGTSFVSLISREKTLIGVGLVLIGGRPE</sequence>
<comment type="caution">
    <text evidence="1">The sequence shown here is derived from an EMBL/GenBank/DDBJ whole genome shotgun (WGS) entry which is preliminary data.</text>
</comment>
<dbReference type="GO" id="GO:0016491">
    <property type="term" value="F:oxidoreductase activity"/>
    <property type="evidence" value="ECO:0007669"/>
    <property type="project" value="InterPro"/>
</dbReference>
<protein>
    <submittedName>
        <fullName evidence="1">SagB/ThcOx family dehydrogenase</fullName>
    </submittedName>
</protein>
<evidence type="ECO:0000313" key="2">
    <source>
        <dbReference type="Proteomes" id="UP000306236"/>
    </source>
</evidence>
<gene>
    <name evidence="1" type="ORF">E8K88_16650</name>
</gene>
<organism evidence="1 2">
    <name type="scientific">Lampropedia aestuarii</name>
    <dbReference type="NCBI Taxonomy" id="2562762"/>
    <lineage>
        <taxon>Bacteria</taxon>
        <taxon>Pseudomonadati</taxon>
        <taxon>Pseudomonadota</taxon>
        <taxon>Betaproteobacteria</taxon>
        <taxon>Burkholderiales</taxon>
        <taxon>Comamonadaceae</taxon>
        <taxon>Lampropedia</taxon>
    </lineage>
</organism>
<dbReference type="InterPro" id="IPR000415">
    <property type="entry name" value="Nitroreductase-like"/>
</dbReference>
<dbReference type="SUPFAM" id="SSF55469">
    <property type="entry name" value="FMN-dependent nitroreductase-like"/>
    <property type="match status" value="1"/>
</dbReference>